<proteinExistence type="predicted"/>
<feature type="chain" id="PRO_5018210173" description="AA9 family lytic polysaccharide monooxygenase" evidence="6">
    <location>
        <begin position="22"/>
        <end position="226"/>
    </location>
</feature>
<comment type="catalytic activity">
    <reaction evidence="5">
        <text>[(1-&gt;4)-beta-D-glucosyl]n+m + reduced acceptor + O2 = 4-dehydro-beta-D-glucosyl-[(1-&gt;4)-beta-D-glucosyl]n-1 + [(1-&gt;4)-beta-D-glucosyl]m + acceptor + H2O.</text>
        <dbReference type="EC" id="1.14.99.56"/>
    </reaction>
</comment>
<keyword evidence="6" id="KW-0732">Signal</keyword>
<dbReference type="EC" id="1.14.99.56" evidence="5"/>
<evidence type="ECO:0000313" key="8">
    <source>
        <dbReference type="EMBL" id="RPB07143.1"/>
    </source>
</evidence>
<organism evidence="8 9">
    <name type="scientific">Morchella conica CCBAS932</name>
    <dbReference type="NCBI Taxonomy" id="1392247"/>
    <lineage>
        <taxon>Eukaryota</taxon>
        <taxon>Fungi</taxon>
        <taxon>Dikarya</taxon>
        <taxon>Ascomycota</taxon>
        <taxon>Pezizomycotina</taxon>
        <taxon>Pezizomycetes</taxon>
        <taxon>Pezizales</taxon>
        <taxon>Morchellaceae</taxon>
        <taxon>Morchella</taxon>
    </lineage>
</organism>
<dbReference type="InParanoid" id="A0A3N4K9L4"/>
<evidence type="ECO:0000256" key="3">
    <source>
        <dbReference type="ARBA" id="ARBA00022525"/>
    </source>
</evidence>
<reference evidence="8 9" key="1">
    <citation type="journal article" date="2018" name="Nat. Ecol. Evol.">
        <title>Pezizomycetes genomes reveal the molecular basis of ectomycorrhizal truffle lifestyle.</title>
        <authorList>
            <person name="Murat C."/>
            <person name="Payen T."/>
            <person name="Noel B."/>
            <person name="Kuo A."/>
            <person name="Morin E."/>
            <person name="Chen J."/>
            <person name="Kohler A."/>
            <person name="Krizsan K."/>
            <person name="Balestrini R."/>
            <person name="Da Silva C."/>
            <person name="Montanini B."/>
            <person name="Hainaut M."/>
            <person name="Levati E."/>
            <person name="Barry K.W."/>
            <person name="Belfiori B."/>
            <person name="Cichocki N."/>
            <person name="Clum A."/>
            <person name="Dockter R.B."/>
            <person name="Fauchery L."/>
            <person name="Guy J."/>
            <person name="Iotti M."/>
            <person name="Le Tacon F."/>
            <person name="Lindquist E.A."/>
            <person name="Lipzen A."/>
            <person name="Malagnac F."/>
            <person name="Mello A."/>
            <person name="Molinier V."/>
            <person name="Miyauchi S."/>
            <person name="Poulain J."/>
            <person name="Riccioni C."/>
            <person name="Rubini A."/>
            <person name="Sitrit Y."/>
            <person name="Splivallo R."/>
            <person name="Traeger S."/>
            <person name="Wang M."/>
            <person name="Zifcakova L."/>
            <person name="Wipf D."/>
            <person name="Zambonelli A."/>
            <person name="Paolocci F."/>
            <person name="Nowrousian M."/>
            <person name="Ottonello S."/>
            <person name="Baldrian P."/>
            <person name="Spatafora J.W."/>
            <person name="Henrissat B."/>
            <person name="Nagy L.G."/>
            <person name="Aury J.M."/>
            <person name="Wincker P."/>
            <person name="Grigoriev I.V."/>
            <person name="Bonfante P."/>
            <person name="Martin F.M."/>
        </authorList>
    </citation>
    <scope>NUCLEOTIDE SEQUENCE [LARGE SCALE GENOMIC DNA]</scope>
    <source>
        <strain evidence="8 9">CCBAS932</strain>
    </source>
</reference>
<evidence type="ECO:0000256" key="2">
    <source>
        <dbReference type="ARBA" id="ARBA00004613"/>
    </source>
</evidence>
<feature type="signal peptide" evidence="6">
    <location>
        <begin position="1"/>
        <end position="21"/>
    </location>
</feature>
<dbReference type="Proteomes" id="UP000277580">
    <property type="component" value="Unassembled WGS sequence"/>
</dbReference>
<evidence type="ECO:0000256" key="6">
    <source>
        <dbReference type="SAM" id="SignalP"/>
    </source>
</evidence>
<gene>
    <name evidence="8" type="ORF">P167DRAFT_568782</name>
</gene>
<dbReference type="PANTHER" id="PTHR33353:SF11">
    <property type="entry name" value="GLYCOSYLHYDROLASE FAMILY 61-7 PROTEIN"/>
    <property type="match status" value="1"/>
</dbReference>
<sequence length="226" mass="23716">MKFSALTLAVLVAAFSDVASAHYRFAWLTAGGVKGAEYENIRPNTNYNSPVTDTTSTDIRCNVGATGSATTIKTVAAGSTVTFDLDQAVYHQGPILWYLGKVPSGQTAATWDGSGANWIKIKQEGPTFSSGSATWPMYQTYSASIPSSIPSGDYLLRVEQIALHNPGGAPQFYISCGQITVTGGGSASPSYFSIPGHITATDPGITVNIYNAFTSYTFPGPAVFSG</sequence>
<keyword evidence="5" id="KW-0119">Carbohydrate metabolism</keyword>
<dbReference type="OrthoDB" id="6038816at2759"/>
<dbReference type="STRING" id="1392247.A0A3N4K9L4"/>
<dbReference type="EMBL" id="ML119194">
    <property type="protein sequence ID" value="RPB07143.1"/>
    <property type="molecule type" value="Genomic_DNA"/>
</dbReference>
<dbReference type="GO" id="GO:0008810">
    <property type="term" value="F:cellulase activity"/>
    <property type="evidence" value="ECO:0007669"/>
    <property type="project" value="UniProtKB-UniRule"/>
</dbReference>
<name>A0A3N4K9L4_9PEZI</name>
<accession>A0A3N4K9L4</accession>
<keyword evidence="4 5" id="KW-1015">Disulfide bond</keyword>
<comment type="domain">
    <text evidence="5">Has a modular structure: an endo-beta-1,4-glucanase catalytic module at the N-terminus, a linker rich in serines and threonines, and a C-terminal carbohydrate-binding module (CBM).</text>
</comment>
<dbReference type="InterPro" id="IPR005103">
    <property type="entry name" value="AA9_LPMO"/>
</dbReference>
<evidence type="ECO:0000256" key="4">
    <source>
        <dbReference type="ARBA" id="ARBA00023157"/>
    </source>
</evidence>
<keyword evidence="9" id="KW-1185">Reference proteome</keyword>
<feature type="domain" description="Auxiliary Activity family 9 catalytic" evidence="7">
    <location>
        <begin position="22"/>
        <end position="215"/>
    </location>
</feature>
<evidence type="ECO:0000256" key="5">
    <source>
        <dbReference type="RuleBase" id="RU368122"/>
    </source>
</evidence>
<dbReference type="GO" id="GO:0030248">
    <property type="term" value="F:cellulose binding"/>
    <property type="evidence" value="ECO:0007669"/>
    <property type="project" value="UniProtKB-UniRule"/>
</dbReference>
<dbReference type="PANTHER" id="PTHR33353">
    <property type="entry name" value="PUTATIVE (AFU_ORTHOLOGUE AFUA_1G12560)-RELATED"/>
    <property type="match status" value="1"/>
</dbReference>
<dbReference type="CDD" id="cd21175">
    <property type="entry name" value="LPMO_AA9"/>
    <property type="match status" value="1"/>
</dbReference>
<evidence type="ECO:0000259" key="7">
    <source>
        <dbReference type="Pfam" id="PF03443"/>
    </source>
</evidence>
<evidence type="ECO:0000256" key="1">
    <source>
        <dbReference type="ARBA" id="ARBA00001973"/>
    </source>
</evidence>
<keyword evidence="5" id="KW-0136">Cellulose degradation</keyword>
<dbReference type="GO" id="GO:0005576">
    <property type="term" value="C:extracellular region"/>
    <property type="evidence" value="ECO:0007669"/>
    <property type="project" value="UniProtKB-SubCell"/>
</dbReference>
<keyword evidence="5" id="KW-0624">Polysaccharide degradation</keyword>
<protein>
    <recommendedName>
        <fullName evidence="5">AA9 family lytic polysaccharide monooxygenase</fullName>
        <ecNumber evidence="5">1.14.99.56</ecNumber>
    </recommendedName>
    <alternativeName>
        <fullName evidence="5">Endo-beta-1,4-glucanase</fullName>
    </alternativeName>
    <alternativeName>
        <fullName evidence="5">Glycosyl hydrolase 61 family protein</fullName>
    </alternativeName>
</protein>
<dbReference type="Pfam" id="PF03443">
    <property type="entry name" value="AA9"/>
    <property type="match status" value="1"/>
</dbReference>
<comment type="subcellular location">
    <subcellularLocation>
        <location evidence="2 5">Secreted</location>
    </subcellularLocation>
</comment>
<dbReference type="AlphaFoldDB" id="A0A3N4K9L4"/>
<dbReference type="Gene3D" id="2.70.50.70">
    <property type="match status" value="1"/>
</dbReference>
<comment type="function">
    <text evidence="5">Lytic polysaccharide monooxygenase (LMPO) that depolymerizes crystalline and amorphous polysaccharides via the oxidation of scissile alpha- or beta-(1-4)-glycosidic bonds, yielding C1 and/or C4 oxidation products. Catalysis by LPMOs requires the reduction of the active-site copper from Cu(II) to Cu(I) by a reducing agent and H(2)O(2) or O(2) as a cosubstrate.</text>
</comment>
<comment type="cofactor">
    <cofactor evidence="1">
        <name>Cu(2+)</name>
        <dbReference type="ChEBI" id="CHEBI:29036"/>
    </cofactor>
</comment>
<dbReference type="InterPro" id="IPR049892">
    <property type="entry name" value="AA9"/>
</dbReference>
<evidence type="ECO:0000313" key="9">
    <source>
        <dbReference type="Proteomes" id="UP000277580"/>
    </source>
</evidence>
<keyword evidence="3 5" id="KW-0964">Secreted</keyword>
<dbReference type="GO" id="GO:0030245">
    <property type="term" value="P:cellulose catabolic process"/>
    <property type="evidence" value="ECO:0007669"/>
    <property type="project" value="UniProtKB-UniRule"/>
</dbReference>